<keyword evidence="3" id="KW-1185">Reference proteome</keyword>
<reference evidence="2 3" key="1">
    <citation type="submission" date="2019-06" db="EMBL/GenBank/DDBJ databases">
        <title>Whole genome sequence for Cellvibrionaceae sp. R142.</title>
        <authorList>
            <person name="Wang G."/>
        </authorList>
    </citation>
    <scope>NUCLEOTIDE SEQUENCE [LARGE SCALE GENOMIC DNA]</scope>
    <source>
        <strain evidence="2 3">R142</strain>
    </source>
</reference>
<evidence type="ECO:0000259" key="1">
    <source>
        <dbReference type="Pfam" id="PF12697"/>
    </source>
</evidence>
<dbReference type="SUPFAM" id="SSF53474">
    <property type="entry name" value="alpha/beta-Hydrolases"/>
    <property type="match status" value="1"/>
</dbReference>
<dbReference type="EMBL" id="VHSG01000030">
    <property type="protein sequence ID" value="TQV68084.1"/>
    <property type="molecule type" value="Genomic_DNA"/>
</dbReference>
<sequence length="335" mass="36306">MDAGQTMTLRTKTTLTATVLATLLAVFALGPRPVLTGAAEPPPLPAQLRQLETWLAQQENGFGDITAGTEKSIVWHNPNSPGQTDLAILYIHGFSATRQEIAPVPQALGTYLNANVYLTRLPGHGRGFAPMGTATANDWAAETLAAWEVAKKLGRRVIVISTSTGSTLSTWLMQQPGVQTQARAQIYVSPNFGVRKTGAGLLTMPWARQIIPLLLGPESGFEPRSETHAKYWTSRYPVAALSQMQATVDWVAASDVGQIKVPTLFIYSNEDRAVDPARTDRVLADWGGYTERMLIPGRPGASNHVLVGDIVAPQNNESVLARIKEFLANSSRNRQ</sequence>
<evidence type="ECO:0000313" key="3">
    <source>
        <dbReference type="Proteomes" id="UP000319732"/>
    </source>
</evidence>
<dbReference type="InterPro" id="IPR000073">
    <property type="entry name" value="AB_hydrolase_1"/>
</dbReference>
<name>A0A545SSZ2_9GAMM</name>
<dbReference type="GO" id="GO:0016787">
    <property type="term" value="F:hydrolase activity"/>
    <property type="evidence" value="ECO:0007669"/>
    <property type="project" value="UniProtKB-KW"/>
</dbReference>
<dbReference type="Pfam" id="PF12697">
    <property type="entry name" value="Abhydrolase_6"/>
    <property type="match status" value="1"/>
</dbReference>
<protein>
    <submittedName>
        <fullName evidence="2">Alpha/beta hydrolase</fullName>
    </submittedName>
</protein>
<dbReference type="OrthoDB" id="5416147at2"/>
<gene>
    <name evidence="2" type="ORF">FKG94_24230</name>
</gene>
<dbReference type="Gene3D" id="3.40.50.1820">
    <property type="entry name" value="alpha/beta hydrolase"/>
    <property type="match status" value="1"/>
</dbReference>
<proteinExistence type="predicted"/>
<dbReference type="InterPro" id="IPR029058">
    <property type="entry name" value="AB_hydrolase_fold"/>
</dbReference>
<feature type="domain" description="AB hydrolase-1" evidence="1">
    <location>
        <begin position="88"/>
        <end position="291"/>
    </location>
</feature>
<keyword evidence="2" id="KW-0378">Hydrolase</keyword>
<evidence type="ECO:0000313" key="2">
    <source>
        <dbReference type="EMBL" id="TQV68084.1"/>
    </source>
</evidence>
<comment type="caution">
    <text evidence="2">The sequence shown here is derived from an EMBL/GenBank/DDBJ whole genome shotgun (WGS) entry which is preliminary data.</text>
</comment>
<organism evidence="2 3">
    <name type="scientific">Exilibacterium tricleocarpae</name>
    <dbReference type="NCBI Taxonomy" id="2591008"/>
    <lineage>
        <taxon>Bacteria</taxon>
        <taxon>Pseudomonadati</taxon>
        <taxon>Pseudomonadota</taxon>
        <taxon>Gammaproteobacteria</taxon>
        <taxon>Cellvibrionales</taxon>
        <taxon>Cellvibrionaceae</taxon>
        <taxon>Exilibacterium</taxon>
    </lineage>
</organism>
<dbReference type="AlphaFoldDB" id="A0A545SSZ2"/>
<accession>A0A545SSZ2</accession>
<dbReference type="Proteomes" id="UP000319732">
    <property type="component" value="Unassembled WGS sequence"/>
</dbReference>